<sequence length="53" mass="6034">MKLYTHCKENSNQIVLNLKELTVFISCIISLSALRNRSGRARLEVDIISCLLL</sequence>
<dbReference type="AlphaFoldDB" id="I3S140"/>
<protein>
    <submittedName>
        <fullName evidence="1">Uncharacterized protein</fullName>
    </submittedName>
</protein>
<evidence type="ECO:0000313" key="1">
    <source>
        <dbReference type="EMBL" id="AFK33982.1"/>
    </source>
</evidence>
<name>I3S140_LOTJA</name>
<reference evidence="1" key="1">
    <citation type="submission" date="2012-05" db="EMBL/GenBank/DDBJ databases">
        <authorList>
            <person name="Krishnakumar V."/>
            <person name="Cheung F."/>
            <person name="Xiao Y."/>
            <person name="Chan A."/>
            <person name="Moskal W.A."/>
            <person name="Town C.D."/>
        </authorList>
    </citation>
    <scope>NUCLEOTIDE SEQUENCE</scope>
</reference>
<dbReference type="EMBL" id="BT134187">
    <property type="protein sequence ID" value="AFK33982.1"/>
    <property type="molecule type" value="mRNA"/>
</dbReference>
<proteinExistence type="evidence at transcript level"/>
<organism evidence="1">
    <name type="scientific">Lotus japonicus</name>
    <name type="common">Lotus corniculatus var. japonicus</name>
    <dbReference type="NCBI Taxonomy" id="34305"/>
    <lineage>
        <taxon>Eukaryota</taxon>
        <taxon>Viridiplantae</taxon>
        <taxon>Streptophyta</taxon>
        <taxon>Embryophyta</taxon>
        <taxon>Tracheophyta</taxon>
        <taxon>Spermatophyta</taxon>
        <taxon>Magnoliopsida</taxon>
        <taxon>eudicotyledons</taxon>
        <taxon>Gunneridae</taxon>
        <taxon>Pentapetalae</taxon>
        <taxon>rosids</taxon>
        <taxon>fabids</taxon>
        <taxon>Fabales</taxon>
        <taxon>Fabaceae</taxon>
        <taxon>Papilionoideae</taxon>
        <taxon>50 kb inversion clade</taxon>
        <taxon>NPAAA clade</taxon>
        <taxon>Hologalegina</taxon>
        <taxon>robinioid clade</taxon>
        <taxon>Loteae</taxon>
        <taxon>Lotus</taxon>
    </lineage>
</organism>
<accession>I3S140</accession>